<keyword evidence="4" id="KW-0274">FAD</keyword>
<evidence type="ECO:0000313" key="9">
    <source>
        <dbReference type="Proteomes" id="UP000190389"/>
    </source>
</evidence>
<comment type="cofactor">
    <cofactor evidence="1">
        <name>FAD</name>
        <dbReference type="ChEBI" id="CHEBI:57692"/>
    </cofactor>
</comment>
<evidence type="ECO:0000256" key="5">
    <source>
        <dbReference type="ARBA" id="ARBA00023027"/>
    </source>
</evidence>
<dbReference type="Pfam" id="PF01134">
    <property type="entry name" value="GIDA"/>
    <property type="match status" value="1"/>
</dbReference>
<reference evidence="9" key="1">
    <citation type="submission" date="2017-02" db="EMBL/GenBank/DDBJ databases">
        <authorList>
            <person name="Varghese N."/>
            <person name="Submissions S."/>
        </authorList>
    </citation>
    <scope>NUCLEOTIDE SEQUENCE [LARGE SCALE GENOMIC DNA]</scope>
    <source>
        <strain evidence="9">ATCC 27862</strain>
    </source>
</reference>
<proteinExistence type="predicted"/>
<dbReference type="PANTHER" id="PTHR11806:SF0">
    <property type="entry name" value="PROTEIN MTO1 HOMOLOG, MITOCHONDRIAL"/>
    <property type="match status" value="1"/>
</dbReference>
<evidence type="ECO:0000256" key="3">
    <source>
        <dbReference type="ARBA" id="ARBA00022694"/>
    </source>
</evidence>
<accession>A0A1T4L5B9</accession>
<protein>
    <submittedName>
        <fullName evidence="8">Glucose-inhibited division protein A</fullName>
    </submittedName>
</protein>
<gene>
    <name evidence="8" type="ORF">SAMN02745154_00331</name>
</gene>
<dbReference type="InterPro" id="IPR036188">
    <property type="entry name" value="FAD/NAD-bd_sf"/>
</dbReference>
<keyword evidence="5" id="KW-0520">NAD</keyword>
<dbReference type="Proteomes" id="UP000190389">
    <property type="component" value="Unassembled WGS sequence"/>
</dbReference>
<dbReference type="InterPro" id="IPR040131">
    <property type="entry name" value="MnmG_N"/>
</dbReference>
<dbReference type="GO" id="GO:0005829">
    <property type="term" value="C:cytosol"/>
    <property type="evidence" value="ECO:0007669"/>
    <property type="project" value="TreeGrafter"/>
</dbReference>
<dbReference type="STRING" id="171291.SAMN02745154_00331"/>
<evidence type="ECO:0000256" key="2">
    <source>
        <dbReference type="ARBA" id="ARBA00022630"/>
    </source>
</evidence>
<dbReference type="Gene3D" id="3.50.50.60">
    <property type="entry name" value="FAD/NAD(P)-binding domain"/>
    <property type="match status" value="1"/>
</dbReference>
<name>A0A1T4L5B9_9BACT</name>
<evidence type="ECO:0000256" key="6">
    <source>
        <dbReference type="ARBA" id="ARBA00025948"/>
    </source>
</evidence>
<dbReference type="PANTHER" id="PTHR11806">
    <property type="entry name" value="GLUCOSE INHIBITED DIVISION PROTEIN A"/>
    <property type="match status" value="1"/>
</dbReference>
<feature type="domain" description="MnmG N-terminal" evidence="7">
    <location>
        <begin position="16"/>
        <end position="115"/>
    </location>
</feature>
<evidence type="ECO:0000313" key="8">
    <source>
        <dbReference type="EMBL" id="SJZ49838.1"/>
    </source>
</evidence>
<evidence type="ECO:0000259" key="7">
    <source>
        <dbReference type="Pfam" id="PF01134"/>
    </source>
</evidence>
<evidence type="ECO:0000256" key="4">
    <source>
        <dbReference type="ARBA" id="ARBA00022827"/>
    </source>
</evidence>
<keyword evidence="2" id="KW-0285">Flavoprotein</keyword>
<dbReference type="GO" id="GO:0050660">
    <property type="term" value="F:flavin adenine dinucleotide binding"/>
    <property type="evidence" value="ECO:0007669"/>
    <property type="project" value="InterPro"/>
</dbReference>
<dbReference type="GO" id="GO:0030488">
    <property type="term" value="P:tRNA methylation"/>
    <property type="evidence" value="ECO:0007669"/>
    <property type="project" value="TreeGrafter"/>
</dbReference>
<sequence length="118" mass="12788">MKEKIQENNTNNDYEAIVIGAGHAGVEATFALANMGHKVALIPFDLNKVAMMPCNPSIGGPAKGIITREINASVGVQGYYSDLAMIQIKMLNESKVPAVRALRTQIDKEKYSNLILKA</sequence>
<dbReference type="InterPro" id="IPR002218">
    <property type="entry name" value="MnmG-rel"/>
</dbReference>
<comment type="subunit">
    <text evidence="6">Homodimer. Heterotetramer of two MnmE and two MnmG subunits.</text>
</comment>
<dbReference type="GO" id="GO:0002098">
    <property type="term" value="P:tRNA wobble uridine modification"/>
    <property type="evidence" value="ECO:0007669"/>
    <property type="project" value="TreeGrafter"/>
</dbReference>
<dbReference type="SUPFAM" id="SSF51905">
    <property type="entry name" value="FAD/NAD(P)-binding domain"/>
    <property type="match status" value="1"/>
</dbReference>
<organism evidence="8 9">
    <name type="scientific">Mycoplasmopsis verecunda</name>
    <dbReference type="NCBI Taxonomy" id="171291"/>
    <lineage>
        <taxon>Bacteria</taxon>
        <taxon>Bacillati</taxon>
        <taxon>Mycoplasmatota</taxon>
        <taxon>Mycoplasmoidales</taxon>
        <taxon>Metamycoplasmataceae</taxon>
        <taxon>Mycoplasmopsis</taxon>
    </lineage>
</organism>
<keyword evidence="3" id="KW-0819">tRNA processing</keyword>
<dbReference type="OrthoDB" id="9815560at2"/>
<keyword evidence="9" id="KW-1185">Reference proteome</keyword>
<dbReference type="AlphaFoldDB" id="A0A1T4L5B9"/>
<evidence type="ECO:0000256" key="1">
    <source>
        <dbReference type="ARBA" id="ARBA00001974"/>
    </source>
</evidence>
<dbReference type="EMBL" id="FUXF01000008">
    <property type="protein sequence ID" value="SJZ49838.1"/>
    <property type="molecule type" value="Genomic_DNA"/>
</dbReference>